<evidence type="ECO:0000256" key="1">
    <source>
        <dbReference type="ARBA" id="ARBA00000085"/>
    </source>
</evidence>
<dbReference type="InterPro" id="IPR005467">
    <property type="entry name" value="His_kinase_dom"/>
</dbReference>
<evidence type="ECO:0000256" key="3">
    <source>
        <dbReference type="ARBA" id="ARBA00022553"/>
    </source>
</evidence>
<evidence type="ECO:0000256" key="5">
    <source>
        <dbReference type="ARBA" id="ARBA00022777"/>
    </source>
</evidence>
<name>A0A6J4PY07_9RHOB</name>
<feature type="coiled-coil region" evidence="7">
    <location>
        <begin position="560"/>
        <end position="598"/>
    </location>
</feature>
<dbReference type="CDD" id="cd00082">
    <property type="entry name" value="HisKA"/>
    <property type="match status" value="1"/>
</dbReference>
<dbReference type="SMART" id="SM00387">
    <property type="entry name" value="HATPase_c"/>
    <property type="match status" value="1"/>
</dbReference>
<dbReference type="PANTHER" id="PTHR43304:SF1">
    <property type="entry name" value="PAC DOMAIN-CONTAINING PROTEIN"/>
    <property type="match status" value="1"/>
</dbReference>
<feature type="domain" description="PAC" evidence="11">
    <location>
        <begin position="517"/>
        <end position="569"/>
    </location>
</feature>
<dbReference type="SMART" id="SM00091">
    <property type="entry name" value="PAS"/>
    <property type="match status" value="3"/>
</dbReference>
<dbReference type="InterPro" id="IPR001789">
    <property type="entry name" value="Sig_transdc_resp-reg_receiver"/>
</dbReference>
<dbReference type="SMART" id="SM00065">
    <property type="entry name" value="GAF"/>
    <property type="match status" value="1"/>
</dbReference>
<evidence type="ECO:0000259" key="9">
    <source>
        <dbReference type="PROSITE" id="PS50110"/>
    </source>
</evidence>
<feature type="domain" description="PAC" evidence="11">
    <location>
        <begin position="391"/>
        <end position="443"/>
    </location>
</feature>
<feature type="domain" description="Histidine kinase" evidence="8">
    <location>
        <begin position="628"/>
        <end position="848"/>
    </location>
</feature>
<dbReference type="Pfam" id="PF08447">
    <property type="entry name" value="PAS_3"/>
    <property type="match status" value="3"/>
</dbReference>
<dbReference type="SUPFAM" id="SSF55785">
    <property type="entry name" value="PYP-like sensor domain (PAS domain)"/>
    <property type="match status" value="3"/>
</dbReference>
<dbReference type="PROSITE" id="PS50113">
    <property type="entry name" value="PAC"/>
    <property type="match status" value="3"/>
</dbReference>
<dbReference type="Pfam" id="PF02518">
    <property type="entry name" value="HATPase_c"/>
    <property type="match status" value="1"/>
</dbReference>
<dbReference type="SUPFAM" id="SSF47384">
    <property type="entry name" value="Homodimeric domain of signal transducing histidine kinase"/>
    <property type="match status" value="1"/>
</dbReference>
<dbReference type="GO" id="GO:0000155">
    <property type="term" value="F:phosphorelay sensor kinase activity"/>
    <property type="evidence" value="ECO:0007669"/>
    <property type="project" value="InterPro"/>
</dbReference>
<dbReference type="Gene3D" id="1.10.287.130">
    <property type="match status" value="1"/>
</dbReference>
<gene>
    <name evidence="12" type="ORF">AVDCRST_MAG15-2342</name>
</gene>
<dbReference type="PROSITE" id="PS50109">
    <property type="entry name" value="HIS_KIN"/>
    <property type="match status" value="1"/>
</dbReference>
<reference evidence="12" key="1">
    <citation type="submission" date="2020-02" db="EMBL/GenBank/DDBJ databases">
        <authorList>
            <person name="Meier V. D."/>
        </authorList>
    </citation>
    <scope>NUCLEOTIDE SEQUENCE</scope>
    <source>
        <strain evidence="12">AVDCRST_MAG15</strain>
    </source>
</reference>
<dbReference type="InterPro" id="IPR011006">
    <property type="entry name" value="CheY-like_superfamily"/>
</dbReference>
<dbReference type="SMART" id="SM00448">
    <property type="entry name" value="REC"/>
    <property type="match status" value="1"/>
</dbReference>
<dbReference type="CDD" id="cd00130">
    <property type="entry name" value="PAS"/>
    <property type="match status" value="3"/>
</dbReference>
<accession>A0A6J4PY07</accession>
<dbReference type="InterPro" id="IPR036097">
    <property type="entry name" value="HisK_dim/P_sf"/>
</dbReference>
<keyword evidence="4" id="KW-0808">Transferase</keyword>
<dbReference type="Gene3D" id="3.30.450.20">
    <property type="entry name" value="PAS domain"/>
    <property type="match status" value="3"/>
</dbReference>
<dbReference type="InterPro" id="IPR035965">
    <property type="entry name" value="PAS-like_dom_sf"/>
</dbReference>
<dbReference type="CDD" id="cd00156">
    <property type="entry name" value="REC"/>
    <property type="match status" value="1"/>
</dbReference>
<sequence>MSNKKVKAKRGEAGSEGAGASAFRLALTDALRVLDDPALIMTRAAELLARHLGANQAGVGEMDETGQDVTVRNAWTDGSLPSILGTWNLDSFGPEMVRDMRNGTLIAIPDLSQDPRTMSPEIQRGYDGAGIRAMVDLGLRRDGHMVAILFVHHSSPRDWTRKEVALVAEAGERLWAAVERARAERALRASEERMRYALEAVEGIVYDFDLRTRTVLRGGRLREITGFPAGEVPSDADWWSRLVHPDDVAHLQAASRETFAAGRELVQCEYRVRHRDGRWIDVVDRSRIVYEGGEPVRIVGSTIDITARKATERALRDSEASFRTLADAVPNLVWTMDADGATQWFNGRWFSYTGQAPDQALHGGLREAEHPEDAAQIDALWGDARARGEPFEAELRFRRHDGTHRWFVARIEPRRGPDGRIGGWVGTATDIHDRREAALALERSEASVRLRLNTVPTMIWTTDADGGGDFYNDRWYEFIGLPEGATDGEGWSDVIHPEDRDRVWPIWRRALATGEPYEVEYRLRHHAGGHRWVLGRALPLRDEAGAIQSWVGTATDIHDMMEARQALSESRAEIARARDGLEARVAERTAELREAHDRLAAEMARREGVQAALAQSQKLEALGSLTSGVAHDFNNVIAAIAGGFSVIARRTEDPRILDVASHGAEAATRGAALVRQLLSFARQQALEPTSIDLRAMLRDAEPLLLRSVGEKVALRLDLPPDLPPVRADAALLETALINLAVNARDAMPSGGTLTLSARACPPGEAGRPPELDDRDALALSVSDTGTGMSPDVAERALEPFFTTKGPGHGTGLGLAMVHGFARQSGGALRLDTREGAGTKITLFLPGAVAPAIPLAEPEVPPPPVRPADILLVDDDGPVRAVTAAQLSDQGHRVVEASGGPEARAALAQGDFDLVLTDVVMPGEDGVAVAAAARADRPDRPVLFMTGHADHARLEGEAVLDKPFSPAALAHAVAALLPPADEEDLDQLAARLRSDRLRSLLAQWRAARGKGHLPRFGTIELSSLAGPDEVAVIEVDGTGPSLRLREARPPPSGPRSLRALTALGAGSAGEAACRRCAESGRPVHEYARVARREGDADTFERLLLPWSTDGSGVDRLTGVVVLHGPSFQDRAIAS</sequence>
<dbReference type="PROSITE" id="PS50110">
    <property type="entry name" value="RESPONSE_REGULATORY"/>
    <property type="match status" value="1"/>
</dbReference>
<dbReference type="InterPro" id="IPR001610">
    <property type="entry name" value="PAC"/>
</dbReference>
<dbReference type="InterPro" id="IPR000014">
    <property type="entry name" value="PAS"/>
</dbReference>
<dbReference type="InterPro" id="IPR000700">
    <property type="entry name" value="PAS-assoc_C"/>
</dbReference>
<evidence type="ECO:0000256" key="6">
    <source>
        <dbReference type="PROSITE-ProRule" id="PRU00169"/>
    </source>
</evidence>
<dbReference type="InterPro" id="IPR036890">
    <property type="entry name" value="HATPase_C_sf"/>
</dbReference>
<organism evidence="12">
    <name type="scientific">uncultured Rubellimicrobium sp</name>
    <dbReference type="NCBI Taxonomy" id="543078"/>
    <lineage>
        <taxon>Bacteria</taxon>
        <taxon>Pseudomonadati</taxon>
        <taxon>Pseudomonadota</taxon>
        <taxon>Alphaproteobacteria</taxon>
        <taxon>Rhodobacterales</taxon>
        <taxon>Roseobacteraceae</taxon>
        <taxon>Rubellimicrobium</taxon>
        <taxon>environmental samples</taxon>
    </lineage>
</organism>
<feature type="domain" description="Response regulatory" evidence="9">
    <location>
        <begin position="868"/>
        <end position="976"/>
    </location>
</feature>
<evidence type="ECO:0000256" key="4">
    <source>
        <dbReference type="ARBA" id="ARBA00022679"/>
    </source>
</evidence>
<evidence type="ECO:0000259" key="8">
    <source>
        <dbReference type="PROSITE" id="PS50109"/>
    </source>
</evidence>
<dbReference type="InterPro" id="IPR003661">
    <property type="entry name" value="HisK_dim/P_dom"/>
</dbReference>
<dbReference type="SUPFAM" id="SSF55781">
    <property type="entry name" value="GAF domain-like"/>
    <property type="match status" value="1"/>
</dbReference>
<dbReference type="Gene3D" id="3.30.565.10">
    <property type="entry name" value="Histidine kinase-like ATPase, C-terminal domain"/>
    <property type="match status" value="1"/>
</dbReference>
<feature type="domain" description="PAS" evidence="10">
    <location>
        <begin position="318"/>
        <end position="377"/>
    </location>
</feature>
<keyword evidence="3 6" id="KW-0597">Phosphoprotein</keyword>
<feature type="modified residue" description="4-aspartylphosphate" evidence="6">
    <location>
        <position position="917"/>
    </location>
</feature>
<dbReference type="Pfam" id="PF01590">
    <property type="entry name" value="GAF"/>
    <property type="match status" value="1"/>
</dbReference>
<evidence type="ECO:0000256" key="2">
    <source>
        <dbReference type="ARBA" id="ARBA00012438"/>
    </source>
</evidence>
<dbReference type="Gene3D" id="3.40.50.2300">
    <property type="match status" value="1"/>
</dbReference>
<evidence type="ECO:0000256" key="7">
    <source>
        <dbReference type="SAM" id="Coils"/>
    </source>
</evidence>
<dbReference type="FunFam" id="3.30.450.20:FF:000099">
    <property type="entry name" value="Sensory box sensor histidine kinase"/>
    <property type="match status" value="2"/>
</dbReference>
<dbReference type="PRINTS" id="PR00344">
    <property type="entry name" value="BCTRLSENSOR"/>
</dbReference>
<dbReference type="AlphaFoldDB" id="A0A6J4PY07"/>
<evidence type="ECO:0000259" key="11">
    <source>
        <dbReference type="PROSITE" id="PS50113"/>
    </source>
</evidence>
<proteinExistence type="predicted"/>
<dbReference type="PANTHER" id="PTHR43304">
    <property type="entry name" value="PHYTOCHROME-LIKE PROTEIN CPH1"/>
    <property type="match status" value="1"/>
</dbReference>
<evidence type="ECO:0000259" key="10">
    <source>
        <dbReference type="PROSITE" id="PS50112"/>
    </source>
</evidence>
<dbReference type="InterPro" id="IPR013655">
    <property type="entry name" value="PAS_fold_3"/>
</dbReference>
<dbReference type="SMART" id="SM00086">
    <property type="entry name" value="PAC"/>
    <property type="match status" value="3"/>
</dbReference>
<dbReference type="PROSITE" id="PS50112">
    <property type="entry name" value="PAS"/>
    <property type="match status" value="3"/>
</dbReference>
<dbReference type="SUPFAM" id="SSF55874">
    <property type="entry name" value="ATPase domain of HSP90 chaperone/DNA topoisomerase II/histidine kinase"/>
    <property type="match status" value="1"/>
</dbReference>
<dbReference type="EC" id="2.7.13.3" evidence="2"/>
<feature type="domain" description="PAS" evidence="10">
    <location>
        <begin position="190"/>
        <end position="262"/>
    </location>
</feature>
<dbReference type="InterPro" id="IPR029016">
    <property type="entry name" value="GAF-like_dom_sf"/>
</dbReference>
<keyword evidence="5 12" id="KW-0418">Kinase</keyword>
<feature type="domain" description="PAS" evidence="10">
    <location>
        <begin position="444"/>
        <end position="514"/>
    </location>
</feature>
<evidence type="ECO:0000313" key="12">
    <source>
        <dbReference type="EMBL" id="CAA9422734.1"/>
    </source>
</evidence>
<dbReference type="NCBIfam" id="TIGR00229">
    <property type="entry name" value="sensory_box"/>
    <property type="match status" value="3"/>
</dbReference>
<dbReference type="SUPFAM" id="SSF52172">
    <property type="entry name" value="CheY-like"/>
    <property type="match status" value="1"/>
</dbReference>
<dbReference type="EMBL" id="CADCUU010000341">
    <property type="protein sequence ID" value="CAA9422734.1"/>
    <property type="molecule type" value="Genomic_DNA"/>
</dbReference>
<keyword evidence="7" id="KW-0175">Coiled coil</keyword>
<dbReference type="InterPro" id="IPR003018">
    <property type="entry name" value="GAF"/>
</dbReference>
<dbReference type="Gene3D" id="3.30.450.40">
    <property type="match status" value="1"/>
</dbReference>
<dbReference type="InterPro" id="IPR052162">
    <property type="entry name" value="Sensor_kinase/Photoreceptor"/>
</dbReference>
<protein>
    <recommendedName>
        <fullName evidence="2">histidine kinase</fullName>
        <ecNumber evidence="2">2.7.13.3</ecNumber>
    </recommendedName>
</protein>
<dbReference type="InterPro" id="IPR004358">
    <property type="entry name" value="Sig_transdc_His_kin-like_C"/>
</dbReference>
<comment type="catalytic activity">
    <reaction evidence="1">
        <text>ATP + protein L-histidine = ADP + protein N-phospho-L-histidine.</text>
        <dbReference type="EC" id="2.7.13.3"/>
    </reaction>
</comment>
<dbReference type="Pfam" id="PF00072">
    <property type="entry name" value="Response_reg"/>
    <property type="match status" value="1"/>
</dbReference>
<dbReference type="InterPro" id="IPR003594">
    <property type="entry name" value="HATPase_dom"/>
</dbReference>
<feature type="domain" description="PAC" evidence="11">
    <location>
        <begin position="266"/>
        <end position="317"/>
    </location>
</feature>